<dbReference type="EMBL" id="PQVH01000008">
    <property type="protein sequence ID" value="TFW71911.1"/>
    <property type="molecule type" value="Genomic_DNA"/>
</dbReference>
<dbReference type="Pfam" id="PF20419">
    <property type="entry name" value="DUF6701"/>
    <property type="match status" value="1"/>
</dbReference>
<accession>A0A4Y9VTI4</accession>
<dbReference type="InterPro" id="IPR046524">
    <property type="entry name" value="DUF6701"/>
</dbReference>
<dbReference type="InterPro" id="IPR001791">
    <property type="entry name" value="Laminin_G"/>
</dbReference>
<evidence type="ECO:0000313" key="3">
    <source>
        <dbReference type="Proteomes" id="UP000297706"/>
    </source>
</evidence>
<evidence type="ECO:0000259" key="1">
    <source>
        <dbReference type="PROSITE" id="PS50025"/>
    </source>
</evidence>
<dbReference type="PROSITE" id="PS50025">
    <property type="entry name" value="LAM_G_DOMAIN"/>
    <property type="match status" value="1"/>
</dbReference>
<reference evidence="2 3" key="1">
    <citation type="submission" date="2018-02" db="EMBL/GenBank/DDBJ databases">
        <title>A novel lanthanide dependent methylotroph, Methylotenera sp. La3113.</title>
        <authorList>
            <person name="Lv H."/>
            <person name="Tani A."/>
        </authorList>
    </citation>
    <scope>NUCLEOTIDE SEQUENCE [LARGE SCALE GENOMIC DNA]</scope>
    <source>
        <strain evidence="2 3">La3113</strain>
    </source>
</reference>
<dbReference type="InterPro" id="IPR013320">
    <property type="entry name" value="ConA-like_dom_sf"/>
</dbReference>
<name>A0A4Y9VTI4_9PROT</name>
<dbReference type="Proteomes" id="UP000297706">
    <property type="component" value="Unassembled WGS sequence"/>
</dbReference>
<protein>
    <recommendedName>
        <fullName evidence="1">Laminin G domain-containing protein</fullName>
    </recommendedName>
</protein>
<proteinExistence type="predicted"/>
<dbReference type="SUPFAM" id="SSF49899">
    <property type="entry name" value="Concanavalin A-like lectins/glucanases"/>
    <property type="match status" value="1"/>
</dbReference>
<comment type="caution">
    <text evidence="2">The sequence shown here is derived from an EMBL/GenBank/DDBJ whole genome shotgun (WGS) entry which is preliminary data.</text>
</comment>
<keyword evidence="3" id="KW-1185">Reference proteome</keyword>
<evidence type="ECO:0000313" key="2">
    <source>
        <dbReference type="EMBL" id="TFW71911.1"/>
    </source>
</evidence>
<organism evidence="2 3">
    <name type="scientific">Methylotenera oryzisoli</name>
    <dbReference type="NCBI Taxonomy" id="2080758"/>
    <lineage>
        <taxon>Bacteria</taxon>
        <taxon>Pseudomonadati</taxon>
        <taxon>Pseudomonadota</taxon>
        <taxon>Betaproteobacteria</taxon>
        <taxon>Nitrosomonadales</taxon>
        <taxon>Methylophilaceae</taxon>
        <taxon>Methylotenera</taxon>
    </lineage>
</organism>
<feature type="domain" description="Laminin G" evidence="1">
    <location>
        <begin position="1"/>
        <end position="142"/>
    </location>
</feature>
<dbReference type="Gene3D" id="2.60.120.200">
    <property type="match status" value="1"/>
</dbReference>
<dbReference type="AlphaFoldDB" id="A0A4Y9VTI4"/>
<gene>
    <name evidence="2" type="ORF">C3Y98_04975</name>
</gene>
<sequence length="809" mass="83807">MATQPFFFMKLANGRLRFAITDSAGTVLTAETSTSRSFAANTWHHVGVSWNIKPGSNQTVLQIFLDGDLETTNTTTPYRSTSSGNITNLSSIYIGDNRTSGITPNTGTPNGANGTIDEIYIYARDISATQAEADMNIVRTTCTSLDHFHIVHSGQVVGCNPANVVVEAHDAAHALFNLAGTTMQIATSSSHGTWSGISTINPVNDTGNGTANYTFSNESRITLGLTNGFIETLNINLASGQSGPGQITETSGAGVICVPSDYTFGSTCDSNLTFLEAGFLFDVLNHISEVSQTVTVSAVRKSNNSLTCTPAFASVNRNINFTCNYNNPATGSMPVRVGNKALNSGNSTTAACDSSGQNVNLSFNASGVATTTVQYADVGNMTLTAKITTGGLNMTGSDNFITAPAIFAFSGISTAPIKAGSNFGITVTAQNSANTTTPNFGKETTAEGASLSFNKCQPSGSNSVNGSFTGSLGSFTNGVATASTLKWTEVGNGDITATLTSGSYLGSDITASNNTGNSGTVCNGAGNVGRFIPDHFDTIVTQGCNAGNFSYSAQPFNVQVKAMNALGNITINYDGTANTSPNFSKTTTLSDANAIATGSLLNASVPLASFTQGIANTTPNYTFTSALTSPATIKLRAADTDAVSSASGIIEGSTLIRSGRIRIQNAYGSELLELPMPMVAQYWNNGSWALNSNDICTTGVSLAFTDPNLADGLVPSELCVLDTGNPGSSGLGCTASGIASKRFKVPPSNGNFNLTLRAPGAGNTGSIDVTATVPAWLKYNWTGAGNTNPSARATFGTYRAPIIYLREVF</sequence>
<dbReference type="Pfam" id="PF13385">
    <property type="entry name" value="Laminin_G_3"/>
    <property type="match status" value="1"/>
</dbReference>
<dbReference type="OrthoDB" id="9790247at2"/>